<evidence type="ECO:0000256" key="1">
    <source>
        <dbReference type="SAM" id="MobiDB-lite"/>
    </source>
</evidence>
<proteinExistence type="predicted"/>
<evidence type="ECO:0000313" key="3">
    <source>
        <dbReference type="Proteomes" id="UP000325849"/>
    </source>
</evidence>
<dbReference type="EMBL" id="VJZD01000162">
    <property type="protein sequence ID" value="MPY35485.1"/>
    <property type="molecule type" value="Genomic_DNA"/>
</dbReference>
<feature type="region of interest" description="Disordered" evidence="1">
    <location>
        <begin position="1"/>
        <end position="30"/>
    </location>
</feature>
<organism evidence="2 3">
    <name type="scientific">Streptomyces adustus</name>
    <dbReference type="NCBI Taxonomy" id="1609272"/>
    <lineage>
        <taxon>Bacteria</taxon>
        <taxon>Bacillati</taxon>
        <taxon>Actinomycetota</taxon>
        <taxon>Actinomycetes</taxon>
        <taxon>Kitasatosporales</taxon>
        <taxon>Streptomycetaceae</taxon>
        <taxon>Streptomyces</taxon>
    </lineage>
</organism>
<name>A0A5N8VNU3_9ACTN</name>
<feature type="region of interest" description="Disordered" evidence="1">
    <location>
        <begin position="47"/>
        <end position="73"/>
    </location>
</feature>
<comment type="caution">
    <text evidence="2">The sequence shown here is derived from an EMBL/GenBank/DDBJ whole genome shotgun (WGS) entry which is preliminary data.</text>
</comment>
<dbReference type="AlphaFoldDB" id="A0A5N8VNU3"/>
<sequence>MGSHWIQRPAADGTLLDDATVPTTPAHRTAPDRVEGTVLRFGPGVTLATARRPSGSSPTLPVVEPTPARARRDPRRHALPALVLIAAIAFLAWQRSGPGVAPERVSVTTRTSTVGCDGTMDIVGVITTNGRPGTLSYRWVRNDGTSSDVLHETVPSGQNRARVRLRWSFQGPGAYRAAAELRVLSPGGASGRGPSATTYFTYECA</sequence>
<reference evidence="2 3" key="1">
    <citation type="submission" date="2019-07" db="EMBL/GenBank/DDBJ databases">
        <title>New species of Amycolatopsis and Streptomyces.</title>
        <authorList>
            <person name="Duangmal K."/>
            <person name="Teo W.F.A."/>
            <person name="Lipun K."/>
        </authorList>
    </citation>
    <scope>NUCLEOTIDE SEQUENCE [LARGE SCALE GENOMIC DNA]</scope>
    <source>
        <strain evidence="2 3">NBRC 109810</strain>
    </source>
</reference>
<gene>
    <name evidence="2" type="ORF">FNH09_30905</name>
</gene>
<protein>
    <submittedName>
        <fullName evidence="2">Uncharacterized protein</fullName>
    </submittedName>
</protein>
<dbReference type="Proteomes" id="UP000325849">
    <property type="component" value="Unassembled WGS sequence"/>
</dbReference>
<accession>A0A5N8VNU3</accession>
<evidence type="ECO:0000313" key="2">
    <source>
        <dbReference type="EMBL" id="MPY35485.1"/>
    </source>
</evidence>
<keyword evidence="3" id="KW-1185">Reference proteome</keyword>